<dbReference type="InterPro" id="IPR003781">
    <property type="entry name" value="CoA-bd"/>
</dbReference>
<protein>
    <submittedName>
        <fullName evidence="8">Bifunctional acetate--CoA ligase family protein/GNAT family N-acetyltransferase</fullName>
    </submittedName>
</protein>
<dbReference type="Gene3D" id="3.30.1490.20">
    <property type="entry name" value="ATP-grasp fold, A domain"/>
    <property type="match status" value="1"/>
</dbReference>
<proteinExistence type="inferred from homology"/>
<keyword evidence="2 5" id="KW-0547">Nucleotide-binding</keyword>
<dbReference type="InterPro" id="IPR016181">
    <property type="entry name" value="Acyl_CoA_acyltransferase"/>
</dbReference>
<dbReference type="InterPro" id="IPR051538">
    <property type="entry name" value="Acyl-CoA_Synth/Transferase"/>
</dbReference>
<reference evidence="8" key="1">
    <citation type="submission" date="2022-06" db="EMBL/GenBank/DDBJ databases">
        <title>New cyanobacteria of genus Symplocastrum in benthos of Lake Baikal.</title>
        <authorList>
            <person name="Sorokovikova E."/>
            <person name="Tikhonova I."/>
            <person name="Krasnopeev A."/>
            <person name="Evseev P."/>
            <person name="Gladkikh A."/>
            <person name="Belykh O."/>
        </authorList>
    </citation>
    <scope>NUCLEOTIDE SEQUENCE</scope>
    <source>
        <strain evidence="8">BBK-W-15</strain>
    </source>
</reference>
<evidence type="ECO:0000256" key="2">
    <source>
        <dbReference type="ARBA" id="ARBA00022741"/>
    </source>
</evidence>
<dbReference type="Gene3D" id="3.30.470.20">
    <property type="entry name" value="ATP-grasp fold, B domain"/>
    <property type="match status" value="1"/>
</dbReference>
<dbReference type="Proteomes" id="UP001204953">
    <property type="component" value="Unassembled WGS sequence"/>
</dbReference>
<feature type="domain" description="ATP-grasp" evidence="6">
    <location>
        <begin position="557"/>
        <end position="593"/>
    </location>
</feature>
<evidence type="ECO:0000256" key="3">
    <source>
        <dbReference type="ARBA" id="ARBA00022840"/>
    </source>
</evidence>
<accession>A0AAE3GP18</accession>
<sequence length="971" mass="105685">MSIANDSKEILRERAYDILRSEYRPLNAIFAPKTIAVIGATERLGSVGRTLLWNLITNSFGGTVFPVNPKRFSVLGIKAYPTVAAIGEPVDLAIIATPAPTVPSIIRECIAAGVKGAIVLSAGFKEIGTVGIELEQQLLAQIRESQMRLIGPNCLGVMNPITGLNATFANSMARPGKVGFISQSGALCTAILDWSHRENVGFSAFVSLGSMLDVNWGHLIDYLGDDPHTESIVIYMESIGDARSFLSAAREVALTKPIIVLKAGRTEAASKAAASHTGSLTGSDAVLDAAFRRCGVLRVNTIADLFDMAEVLAKQPRPKGPHLTIITNAGGPGVLATDALIATGGELTELSADAIASLNAILPPHWSHHNPIDILGDADPNRYAKTLEIAANDPNSNGLLVILTPQAMTDPSQTAQQLKPYAKLPGKPILASWMGGSEVSQGELLLNQAGIPTYPYPDAAVQVFSYLWRSSYNLRELYETPVLPTSCTIVKNRQDAFSTTNHEFSGGAGFENRQDACSTNYEFSDGAGILPACIQAAQIIDAARQEGRTILTEVESKQILAAYGIPTVQTCIATTEDRAVECARAIGYPVVLKLFSKTITHKTDVGGVQLNLMDENAVRNAYQAIKSGVQALAGEENFLGVTVQPMIELEGYELIIGSNLDPQFGPVLLFGTGGQLVEVFQDRSIALPPLNTTLARRMMEQTRIYKALNGVRGRKAVDLPALEQLMVQFSQLVVEQRWIKEIDINPLLATSEQLLALDARIILHESDIDENQLPKLAIRPYPTQYATPWTMKNGISITIRPIRPEDEPLMIQFHKTLSEESVYFRYFHLIKLSQRIAHERLTRLCFIDYDREMALVADYQNPETGTHEILAVARLSKLHGMNEAEFALLVSDSYQCQGLGTELLDRLIQVGQDEKLDRITAEILCDNSGMQRVCKKLGFQILRGIDSNVVKAEIQTSKPSPKGSEASTHPN</sequence>
<dbReference type="GO" id="GO:0005524">
    <property type="term" value="F:ATP binding"/>
    <property type="evidence" value="ECO:0007669"/>
    <property type="project" value="UniProtKB-UniRule"/>
</dbReference>
<dbReference type="InterPro" id="IPR011761">
    <property type="entry name" value="ATP-grasp"/>
</dbReference>
<evidence type="ECO:0000256" key="1">
    <source>
        <dbReference type="ARBA" id="ARBA00022598"/>
    </source>
</evidence>
<dbReference type="InterPro" id="IPR000182">
    <property type="entry name" value="GNAT_dom"/>
</dbReference>
<dbReference type="GO" id="GO:0043758">
    <property type="term" value="F:acetate-CoA ligase (ADP-forming) activity"/>
    <property type="evidence" value="ECO:0007669"/>
    <property type="project" value="InterPro"/>
</dbReference>
<dbReference type="Gene3D" id="3.40.50.720">
    <property type="entry name" value="NAD(P)-binding Rossmann-like Domain"/>
    <property type="match status" value="1"/>
</dbReference>
<evidence type="ECO:0000259" key="6">
    <source>
        <dbReference type="PROSITE" id="PS50975"/>
    </source>
</evidence>
<dbReference type="Gene3D" id="3.40.50.261">
    <property type="entry name" value="Succinyl-CoA synthetase domains"/>
    <property type="match status" value="2"/>
</dbReference>
<dbReference type="InterPro" id="IPR032875">
    <property type="entry name" value="Succ_CoA_lig_flav_dom"/>
</dbReference>
<evidence type="ECO:0000259" key="7">
    <source>
        <dbReference type="PROSITE" id="PS51186"/>
    </source>
</evidence>
<dbReference type="AlphaFoldDB" id="A0AAE3GP18"/>
<dbReference type="GO" id="GO:0046872">
    <property type="term" value="F:metal ion binding"/>
    <property type="evidence" value="ECO:0007669"/>
    <property type="project" value="InterPro"/>
</dbReference>
<keyword evidence="9" id="KW-1185">Reference proteome</keyword>
<keyword evidence="1 8" id="KW-0436">Ligase</keyword>
<dbReference type="PROSITE" id="PS51186">
    <property type="entry name" value="GNAT"/>
    <property type="match status" value="1"/>
</dbReference>
<dbReference type="GO" id="GO:0016747">
    <property type="term" value="F:acyltransferase activity, transferring groups other than amino-acyl groups"/>
    <property type="evidence" value="ECO:0007669"/>
    <property type="project" value="InterPro"/>
</dbReference>
<comment type="caution">
    <text evidence="8">The sequence shown here is derived from an EMBL/GenBank/DDBJ whole genome shotgun (WGS) entry which is preliminary data.</text>
</comment>
<evidence type="ECO:0000313" key="8">
    <source>
        <dbReference type="EMBL" id="MCP2727386.1"/>
    </source>
</evidence>
<dbReference type="Pfam" id="PF13607">
    <property type="entry name" value="Succ_CoA_lig"/>
    <property type="match status" value="1"/>
</dbReference>
<feature type="domain" description="N-acetyltransferase" evidence="7">
    <location>
        <begin position="797"/>
        <end position="961"/>
    </location>
</feature>
<dbReference type="FunFam" id="3.30.1490.20:FF:000020">
    <property type="entry name" value="Protein lysine acetyltransferase"/>
    <property type="match status" value="1"/>
</dbReference>
<dbReference type="InterPro" id="IPR036291">
    <property type="entry name" value="NAD(P)-bd_dom_sf"/>
</dbReference>
<name>A0AAE3GP18_9CYAN</name>
<evidence type="ECO:0000313" key="9">
    <source>
        <dbReference type="Proteomes" id="UP001204953"/>
    </source>
</evidence>
<dbReference type="Gene3D" id="3.40.630.30">
    <property type="match status" value="1"/>
</dbReference>
<dbReference type="Pfam" id="PF13302">
    <property type="entry name" value="Acetyltransf_3"/>
    <property type="match status" value="1"/>
</dbReference>
<dbReference type="PROSITE" id="PS50975">
    <property type="entry name" value="ATP_GRASP"/>
    <property type="match status" value="1"/>
</dbReference>
<dbReference type="InterPro" id="IPR043938">
    <property type="entry name" value="Ligase_CoA_dom"/>
</dbReference>
<dbReference type="SUPFAM" id="SSF55729">
    <property type="entry name" value="Acyl-CoA N-acyltransferases (Nat)"/>
    <property type="match status" value="1"/>
</dbReference>
<dbReference type="Pfam" id="PF19045">
    <property type="entry name" value="Ligase_CoA_2"/>
    <property type="match status" value="1"/>
</dbReference>
<dbReference type="Pfam" id="PF13380">
    <property type="entry name" value="CoA_binding_2"/>
    <property type="match status" value="1"/>
</dbReference>
<dbReference type="InterPro" id="IPR016102">
    <property type="entry name" value="Succinyl-CoA_synth-like"/>
</dbReference>
<evidence type="ECO:0000256" key="5">
    <source>
        <dbReference type="PROSITE-ProRule" id="PRU00409"/>
    </source>
</evidence>
<comment type="similarity">
    <text evidence="4">In the N-terminal section; belongs to the acetate CoA ligase alpha subunit family.</text>
</comment>
<keyword evidence="3 5" id="KW-0067">ATP-binding</keyword>
<dbReference type="EMBL" id="JAMZMM010000013">
    <property type="protein sequence ID" value="MCP2727386.1"/>
    <property type="molecule type" value="Genomic_DNA"/>
</dbReference>
<dbReference type="PANTHER" id="PTHR43334:SF1">
    <property type="entry name" value="3-HYDROXYPROPIONATE--COA LIGASE [ADP-FORMING]"/>
    <property type="match status" value="1"/>
</dbReference>
<dbReference type="InterPro" id="IPR013815">
    <property type="entry name" value="ATP_grasp_subdomain_1"/>
</dbReference>
<organism evidence="8 9">
    <name type="scientific">Limnofasciculus baicalensis BBK-W-15</name>
    <dbReference type="NCBI Taxonomy" id="2699891"/>
    <lineage>
        <taxon>Bacteria</taxon>
        <taxon>Bacillati</taxon>
        <taxon>Cyanobacteriota</taxon>
        <taxon>Cyanophyceae</taxon>
        <taxon>Coleofasciculales</taxon>
        <taxon>Coleofasciculaceae</taxon>
        <taxon>Limnofasciculus</taxon>
        <taxon>Limnofasciculus baicalensis</taxon>
    </lineage>
</organism>
<evidence type="ECO:0000256" key="4">
    <source>
        <dbReference type="ARBA" id="ARBA00060888"/>
    </source>
</evidence>
<gene>
    <name evidence="8" type="ORF">NJ959_02725</name>
</gene>
<dbReference type="SUPFAM" id="SSF56059">
    <property type="entry name" value="Glutathione synthetase ATP-binding domain-like"/>
    <property type="match status" value="1"/>
</dbReference>
<dbReference type="SMART" id="SM00881">
    <property type="entry name" value="CoA_binding"/>
    <property type="match status" value="1"/>
</dbReference>
<dbReference type="SUPFAM" id="SSF52210">
    <property type="entry name" value="Succinyl-CoA synthetase domains"/>
    <property type="match status" value="2"/>
</dbReference>
<dbReference type="SUPFAM" id="SSF51735">
    <property type="entry name" value="NAD(P)-binding Rossmann-fold domains"/>
    <property type="match status" value="1"/>
</dbReference>
<dbReference type="RefSeq" id="WP_254010203.1">
    <property type="nucleotide sequence ID" value="NZ_JAMZMM010000013.1"/>
</dbReference>
<dbReference type="Pfam" id="PF13549">
    <property type="entry name" value="ATP-grasp_5"/>
    <property type="match status" value="1"/>
</dbReference>
<dbReference type="PANTHER" id="PTHR43334">
    <property type="entry name" value="ACETATE--COA LIGASE [ADP-FORMING]"/>
    <property type="match status" value="1"/>
</dbReference>